<accession>A0A9W8AYH4</accession>
<dbReference type="InterPro" id="IPR055323">
    <property type="entry name" value="C57A10.07/YOR238W"/>
</dbReference>
<dbReference type="Proteomes" id="UP001150925">
    <property type="component" value="Unassembled WGS sequence"/>
</dbReference>
<name>A0A9W8AYH4_9FUNG</name>
<dbReference type="PANTHER" id="PTHR28110">
    <property type="entry name" value="TRANSMEMBRANE PROTEIN"/>
    <property type="match status" value="1"/>
</dbReference>
<dbReference type="AlphaFoldDB" id="A0A9W8AYH4"/>
<organism evidence="2 3">
    <name type="scientific">Dispira parvispora</name>
    <dbReference type="NCBI Taxonomy" id="1520584"/>
    <lineage>
        <taxon>Eukaryota</taxon>
        <taxon>Fungi</taxon>
        <taxon>Fungi incertae sedis</taxon>
        <taxon>Zoopagomycota</taxon>
        <taxon>Kickxellomycotina</taxon>
        <taxon>Dimargaritomycetes</taxon>
        <taxon>Dimargaritales</taxon>
        <taxon>Dimargaritaceae</taxon>
        <taxon>Dispira</taxon>
    </lineage>
</organism>
<dbReference type="PANTHER" id="PTHR28110:SF1">
    <property type="entry name" value="TRANSMEMBRANE PROTEIN"/>
    <property type="match status" value="1"/>
</dbReference>
<evidence type="ECO:0000313" key="2">
    <source>
        <dbReference type="EMBL" id="KAJ1969807.1"/>
    </source>
</evidence>
<feature type="transmembrane region" description="Helical" evidence="1">
    <location>
        <begin position="54"/>
        <end position="73"/>
    </location>
</feature>
<keyword evidence="1" id="KW-0812">Transmembrane</keyword>
<dbReference type="EMBL" id="JANBPY010000022">
    <property type="protein sequence ID" value="KAJ1969807.1"/>
    <property type="molecule type" value="Genomic_DNA"/>
</dbReference>
<dbReference type="GO" id="GO:0005737">
    <property type="term" value="C:cytoplasm"/>
    <property type="evidence" value="ECO:0007669"/>
    <property type="project" value="TreeGrafter"/>
</dbReference>
<dbReference type="OrthoDB" id="4347at2759"/>
<sequence length="316" mass="36557">MVAQIRISIPHDDSANETTHRLFPTDLPHITRRRRWSRLLSRLWAVVADKRARLFILLLVSIFLNVLLLILSVSRNGSSWSAYSIPKDIAYPGLATGAEDSRYHMLAELIVVPGHAVFLGNPYDKKQVKHSEAWSLESFQSTRDIDGFLEHIHTGIAELDRKNRALLMFSGGQTKIKAGLRSEAQSYWEIAQGQKWLSSKNIWRTTTEEFARDSFENLLFSLCRFYEVTGRYPSNVTFVGYPFKRNRFTNLHRVALKLPATKFHYVDSPANDDFYVDAEKTRGEFTNAYRPFEIDPYGCTGILQKKRKQRNPFHRQ</sequence>
<gene>
    <name evidence="2" type="ORF">IWQ62_000385</name>
</gene>
<keyword evidence="3" id="KW-1185">Reference proteome</keyword>
<reference evidence="2" key="1">
    <citation type="submission" date="2022-07" db="EMBL/GenBank/DDBJ databases">
        <title>Phylogenomic reconstructions and comparative analyses of Kickxellomycotina fungi.</title>
        <authorList>
            <person name="Reynolds N.K."/>
            <person name="Stajich J.E."/>
            <person name="Barry K."/>
            <person name="Grigoriev I.V."/>
            <person name="Crous P."/>
            <person name="Smith M.E."/>
        </authorList>
    </citation>
    <scope>NUCLEOTIDE SEQUENCE</scope>
    <source>
        <strain evidence="2">RSA 1196</strain>
    </source>
</reference>
<evidence type="ECO:0008006" key="4">
    <source>
        <dbReference type="Google" id="ProtNLM"/>
    </source>
</evidence>
<keyword evidence="1" id="KW-1133">Transmembrane helix</keyword>
<comment type="caution">
    <text evidence="2">The sequence shown here is derived from an EMBL/GenBank/DDBJ whole genome shotgun (WGS) entry which is preliminary data.</text>
</comment>
<proteinExistence type="predicted"/>
<keyword evidence="1" id="KW-0472">Membrane</keyword>
<evidence type="ECO:0000313" key="3">
    <source>
        <dbReference type="Proteomes" id="UP001150925"/>
    </source>
</evidence>
<evidence type="ECO:0000256" key="1">
    <source>
        <dbReference type="SAM" id="Phobius"/>
    </source>
</evidence>
<protein>
    <recommendedName>
        <fullName evidence="4">DUF218 domain-containing protein</fullName>
    </recommendedName>
</protein>